<keyword evidence="4 8" id="KW-0812">Transmembrane</keyword>
<dbReference type="PANTHER" id="PTHR47234">
    <property type="match status" value="1"/>
</dbReference>
<proteinExistence type="inferred from homology"/>
<keyword evidence="3 8" id="KW-1134">Transmembrane beta strand</keyword>
<comment type="subcellular location">
    <subcellularLocation>
        <location evidence="1 8">Cell outer membrane</location>
        <topology evidence="1 8">Multi-pass membrane protein</topology>
    </subcellularLocation>
</comment>
<evidence type="ECO:0000256" key="2">
    <source>
        <dbReference type="ARBA" id="ARBA00022448"/>
    </source>
</evidence>
<dbReference type="Pfam" id="PF07715">
    <property type="entry name" value="Plug"/>
    <property type="match status" value="1"/>
</dbReference>
<evidence type="ECO:0000256" key="7">
    <source>
        <dbReference type="ARBA" id="ARBA00023237"/>
    </source>
</evidence>
<evidence type="ECO:0000256" key="9">
    <source>
        <dbReference type="RuleBase" id="RU003357"/>
    </source>
</evidence>
<protein>
    <submittedName>
        <fullName evidence="13">TonB-dependent receptor</fullName>
    </submittedName>
</protein>
<keyword evidence="2 8" id="KW-0813">Transport</keyword>
<evidence type="ECO:0000313" key="14">
    <source>
        <dbReference type="Proteomes" id="UP000290057"/>
    </source>
</evidence>
<dbReference type="Pfam" id="PF00593">
    <property type="entry name" value="TonB_dep_Rec_b-barrel"/>
    <property type="match status" value="1"/>
</dbReference>
<dbReference type="InterPro" id="IPR037066">
    <property type="entry name" value="Plug_dom_sf"/>
</dbReference>
<dbReference type="Gene3D" id="2.170.130.10">
    <property type="entry name" value="TonB-dependent receptor, plug domain"/>
    <property type="match status" value="1"/>
</dbReference>
<dbReference type="InterPro" id="IPR012910">
    <property type="entry name" value="Plug_dom"/>
</dbReference>
<evidence type="ECO:0000256" key="3">
    <source>
        <dbReference type="ARBA" id="ARBA00022452"/>
    </source>
</evidence>
<feature type="domain" description="TonB-dependent receptor plug" evidence="12">
    <location>
        <begin position="60"/>
        <end position="175"/>
    </location>
</feature>
<keyword evidence="7 8" id="KW-0998">Cell outer membrane</keyword>
<dbReference type="PROSITE" id="PS52016">
    <property type="entry name" value="TONB_DEPENDENT_REC_3"/>
    <property type="match status" value="1"/>
</dbReference>
<dbReference type="InterPro" id="IPR039426">
    <property type="entry name" value="TonB-dep_rcpt-like"/>
</dbReference>
<dbReference type="PANTHER" id="PTHR47234:SF2">
    <property type="entry name" value="TONB-DEPENDENT RECEPTOR"/>
    <property type="match status" value="1"/>
</dbReference>
<feature type="chain" id="PRO_5019501229" evidence="10">
    <location>
        <begin position="32"/>
        <end position="994"/>
    </location>
</feature>
<dbReference type="AlphaFoldDB" id="A0A3T1CL41"/>
<dbReference type="Gene3D" id="2.40.170.20">
    <property type="entry name" value="TonB-dependent receptor, beta-barrel domain"/>
    <property type="match status" value="1"/>
</dbReference>
<dbReference type="Proteomes" id="UP000290057">
    <property type="component" value="Chromosome"/>
</dbReference>
<dbReference type="EMBL" id="AP019389">
    <property type="protein sequence ID" value="BBI21643.1"/>
    <property type="molecule type" value="Genomic_DNA"/>
</dbReference>
<keyword evidence="14" id="KW-1185">Reference proteome</keyword>
<keyword evidence="10" id="KW-0732">Signal</keyword>
<dbReference type="InterPro" id="IPR000531">
    <property type="entry name" value="Beta-barrel_TonB"/>
</dbReference>
<keyword evidence="6 8" id="KW-0472">Membrane</keyword>
<feature type="domain" description="TonB-dependent receptor-like beta-barrel" evidence="11">
    <location>
        <begin position="399"/>
        <end position="959"/>
    </location>
</feature>
<organism evidence="13 14">
    <name type="scientific">Qipengyuania flava</name>
    <dbReference type="NCBI Taxonomy" id="192812"/>
    <lineage>
        <taxon>Bacteria</taxon>
        <taxon>Pseudomonadati</taxon>
        <taxon>Pseudomonadota</taxon>
        <taxon>Alphaproteobacteria</taxon>
        <taxon>Sphingomonadales</taxon>
        <taxon>Erythrobacteraceae</taxon>
        <taxon>Qipengyuania</taxon>
    </lineage>
</organism>
<evidence type="ECO:0000259" key="12">
    <source>
        <dbReference type="Pfam" id="PF07715"/>
    </source>
</evidence>
<comment type="similarity">
    <text evidence="8 9">Belongs to the TonB-dependent receptor family.</text>
</comment>
<keyword evidence="5 9" id="KW-0798">TonB box</keyword>
<evidence type="ECO:0000256" key="1">
    <source>
        <dbReference type="ARBA" id="ARBA00004571"/>
    </source>
</evidence>
<evidence type="ECO:0000256" key="5">
    <source>
        <dbReference type="ARBA" id="ARBA00023077"/>
    </source>
</evidence>
<evidence type="ECO:0000313" key="13">
    <source>
        <dbReference type="EMBL" id="BBI21643.1"/>
    </source>
</evidence>
<evidence type="ECO:0000256" key="6">
    <source>
        <dbReference type="ARBA" id="ARBA00023136"/>
    </source>
</evidence>
<feature type="signal peptide" evidence="10">
    <location>
        <begin position="1"/>
        <end position="31"/>
    </location>
</feature>
<sequence length="994" mass="105737">MERDMTGFTLRHSCALGALATAALYASPAFAQAEVETAGAATQNDNRIVVTGSYIRGTPEDAALPVDVFTADDLAEQGVDSPLEFIKELPSVGASLGDSNQFSTDAQGFQGVGSLNLRGLGPQRTLVLLNGKRTILSPGAGFVDTQLMPLFALERIELLKDGAGSTYGSDAIAGVANFITRSTFTGFEFQGDYNFIDGSDDNYSLSGLAGFELGDSGNLVFGAGWQHRSELGTPQRDFVNVGYETNPSAYSALATPGLFAVSYFDTGTGTVNTQIRPDVGCTDLGGTVDVGRCYFTYVPFDNITEDENRYQAFAELTVDLSDTIRFRADALYSRSELKSLNYSPAFPPTQGPNGSGFVSAFTTSPANPGVAAFLDQVGLPQSSATNPIVAVTNVLYRPFGYLGNPRDADRGAGTGSAINDAYRFSGGFEFALSDTLRLNVDGTYWQSNRDFYAPGIVGSRLQAALNGLGGPDCDGVTPGGNGCQWFNPFTNAGQGNGTFNISNPFYRPGAENSEELVAWLQVPNGTREQESQFVFDVVLAGETGITFSGGPLAFAVGGQFRDNRYTSDPYNEESNLDVNPCFIEGDLSCVGTTTEGVGPFIFLGGSRPVSLQQDVYALFAELNAPITDRLELSAAIRFEDYGSPIGSTVNPKGSLRFEVTDWLTLRGSVGTTFRGPLASNVSPNFVTALEGFTAAGGNYKSKDIYGNPTDLGPETAFTYNIGAIISAPVGGGDMTFSVDYWSIDLEDRITITPGNAIASVVGNGQTNGQAPVDCSSPLVNLITFSNNQCVQGTTLGIDISRVRTDFVNGPDVKIAGLDFALNASFPLSDTAELSFGANAVWNLDYSFDDFIVQGVNVQPAYDAVGFGNYFRDPNTVPEWRANAFVNLGFGDFNARYAIQHIDGVTDDRCINRDPCFSTAGGVGTNFGVESGSYTQHDFAVTYDLELAGAEVQLQAAVENFTDAAPAEAQLPLGFNPFIGNAIGRNYRLGLRTRF</sequence>
<evidence type="ECO:0000256" key="8">
    <source>
        <dbReference type="PROSITE-ProRule" id="PRU01360"/>
    </source>
</evidence>
<accession>A0A3T1CL41</accession>
<gene>
    <name evidence="13" type="ORF">EKJ_24900</name>
</gene>
<dbReference type="GO" id="GO:0009279">
    <property type="term" value="C:cell outer membrane"/>
    <property type="evidence" value="ECO:0007669"/>
    <property type="project" value="UniProtKB-SubCell"/>
</dbReference>
<reference evidence="13 14" key="1">
    <citation type="submission" date="2019-01" db="EMBL/GenBank/DDBJ databases">
        <title>Complete genome sequence of Erythrobacter flavus KJ5.</title>
        <authorList>
            <person name="Kanesaki Y."/>
            <person name="Brotosudarmo T."/>
            <person name="Moriuchi R."/>
            <person name="Awai K."/>
        </authorList>
    </citation>
    <scope>NUCLEOTIDE SEQUENCE [LARGE SCALE GENOMIC DNA]</scope>
    <source>
        <strain evidence="13 14">KJ5</strain>
    </source>
</reference>
<name>A0A3T1CL41_9SPHN</name>
<keyword evidence="13" id="KW-0675">Receptor</keyword>
<evidence type="ECO:0000256" key="10">
    <source>
        <dbReference type="SAM" id="SignalP"/>
    </source>
</evidence>
<evidence type="ECO:0000256" key="4">
    <source>
        <dbReference type="ARBA" id="ARBA00022692"/>
    </source>
</evidence>
<evidence type="ECO:0000259" key="11">
    <source>
        <dbReference type="Pfam" id="PF00593"/>
    </source>
</evidence>
<dbReference type="InterPro" id="IPR036942">
    <property type="entry name" value="Beta-barrel_TonB_sf"/>
</dbReference>
<dbReference type="SUPFAM" id="SSF56935">
    <property type="entry name" value="Porins"/>
    <property type="match status" value="1"/>
</dbReference>